<feature type="region of interest" description="Disordered" evidence="1">
    <location>
        <begin position="33"/>
        <end position="71"/>
    </location>
</feature>
<sequence>MKEILRDRMFESGSYRSHPEHAALYGALEASMDSENREEFVEATSKSQALSSSSKQKTVTQSEQHVDDVPIPDDAHISDSEDISVAHLSKIKTRPDWLKPVPEEERSKTPEPDWVVPPNDLPETKNNWANAIANAYKDPEENKLILKTGDIGSFIKWYCRQIRNSKLSKADLEGPAFNLIDLANPEGHRVIPDVSKPLPLGGPPGQVTIQPQYFFNKDLEYLVSGDKDRRNALSISKLKATYYPKFRLEELVPSLWIESEREYNISAAYDLTCGSVVGLKTFSRYDYTYLKEIVLRRADYKEYKISEANFKNLYPNDFKDLYLLHLQGNLNHLSGADKPRAVIYRDMNNQKKMMRESEVHKFSDGTLTRIMEQLNHMVKDYMLFKFNPGMEHRIWSEDDKRRSKEFVEVIEKRLKIRRIFRILESFISGRLRDVDYKLIQRTE</sequence>
<gene>
    <name evidence="2" type="ORF">Tco_0803796</name>
</gene>
<evidence type="ECO:0000313" key="2">
    <source>
        <dbReference type="EMBL" id="GJS96828.1"/>
    </source>
</evidence>
<dbReference type="EMBL" id="BQNB010011916">
    <property type="protein sequence ID" value="GJS96828.1"/>
    <property type="molecule type" value="Genomic_DNA"/>
</dbReference>
<evidence type="ECO:0000313" key="3">
    <source>
        <dbReference type="Proteomes" id="UP001151760"/>
    </source>
</evidence>
<feature type="region of interest" description="Disordered" evidence="1">
    <location>
        <begin position="99"/>
        <end position="121"/>
    </location>
</feature>
<reference evidence="2" key="2">
    <citation type="submission" date="2022-01" db="EMBL/GenBank/DDBJ databases">
        <authorList>
            <person name="Yamashiro T."/>
            <person name="Shiraishi A."/>
            <person name="Satake H."/>
            <person name="Nakayama K."/>
        </authorList>
    </citation>
    <scope>NUCLEOTIDE SEQUENCE</scope>
</reference>
<feature type="compositionally biased region" description="Low complexity" evidence="1">
    <location>
        <begin position="43"/>
        <end position="62"/>
    </location>
</feature>
<accession>A0ABQ5A716</accession>
<comment type="caution">
    <text evidence="2">The sequence shown here is derived from an EMBL/GenBank/DDBJ whole genome shotgun (WGS) entry which is preliminary data.</text>
</comment>
<keyword evidence="3" id="KW-1185">Reference proteome</keyword>
<reference evidence="2" key="1">
    <citation type="journal article" date="2022" name="Int. J. Mol. Sci.">
        <title>Draft Genome of Tanacetum Coccineum: Genomic Comparison of Closely Related Tanacetum-Family Plants.</title>
        <authorList>
            <person name="Yamashiro T."/>
            <person name="Shiraishi A."/>
            <person name="Nakayama K."/>
            <person name="Satake H."/>
        </authorList>
    </citation>
    <scope>NUCLEOTIDE SEQUENCE</scope>
</reference>
<feature type="compositionally biased region" description="Basic and acidic residues" evidence="1">
    <location>
        <begin position="99"/>
        <end position="111"/>
    </location>
</feature>
<proteinExistence type="predicted"/>
<evidence type="ECO:0000256" key="1">
    <source>
        <dbReference type="SAM" id="MobiDB-lite"/>
    </source>
</evidence>
<organism evidence="2 3">
    <name type="scientific">Tanacetum coccineum</name>
    <dbReference type="NCBI Taxonomy" id="301880"/>
    <lineage>
        <taxon>Eukaryota</taxon>
        <taxon>Viridiplantae</taxon>
        <taxon>Streptophyta</taxon>
        <taxon>Embryophyta</taxon>
        <taxon>Tracheophyta</taxon>
        <taxon>Spermatophyta</taxon>
        <taxon>Magnoliopsida</taxon>
        <taxon>eudicotyledons</taxon>
        <taxon>Gunneridae</taxon>
        <taxon>Pentapetalae</taxon>
        <taxon>asterids</taxon>
        <taxon>campanulids</taxon>
        <taxon>Asterales</taxon>
        <taxon>Asteraceae</taxon>
        <taxon>Asteroideae</taxon>
        <taxon>Anthemideae</taxon>
        <taxon>Anthemidinae</taxon>
        <taxon>Tanacetum</taxon>
    </lineage>
</organism>
<protein>
    <submittedName>
        <fullName evidence="2">Uncharacterized protein</fullName>
    </submittedName>
</protein>
<dbReference type="Proteomes" id="UP001151760">
    <property type="component" value="Unassembled WGS sequence"/>
</dbReference>
<name>A0ABQ5A716_9ASTR</name>